<proteinExistence type="predicted"/>
<dbReference type="EMBL" id="CP028103">
    <property type="protein sequence ID" value="AVQ31929.1"/>
    <property type="molecule type" value="Genomic_DNA"/>
</dbReference>
<sequence>MKFEMYLINLGTEEREKIVMNLGNIKEFEEMKYLLDKNNKYRVSYANVKEVVAATIFYEKEPVAFFFFAHEEDKEILIEILKENNLYNNFYEHENYILGYKVIEEKYFNEEVKKQMRDFIKFLLLEAFVGPYTV</sequence>
<evidence type="ECO:0000313" key="2">
    <source>
        <dbReference type="Proteomes" id="UP000241238"/>
    </source>
</evidence>
<reference evidence="2" key="1">
    <citation type="journal article" date="2018" name="MSphere">
        <title>Fusobacterium Genomics Using MinION and Illumina Sequencing Enables Genome Completion and Correction.</title>
        <authorList>
            <person name="Todd S.M."/>
            <person name="Settlage R.E."/>
            <person name="Lahmers K.K."/>
            <person name="Slade D.J."/>
        </authorList>
    </citation>
    <scope>NUCLEOTIDE SEQUENCE [LARGE SCALE GENOMIC DNA]</scope>
    <source>
        <strain evidence="2">ATCC 27725</strain>
    </source>
</reference>
<keyword evidence="2" id="KW-1185">Reference proteome</keyword>
<accession>A0ABM6U6A3</accession>
<name>A0ABM6U6A3_FUSVA</name>
<protein>
    <submittedName>
        <fullName evidence="1">Uncharacterized protein</fullName>
    </submittedName>
</protein>
<gene>
    <name evidence="1" type="ORF">C4N18_12125</name>
</gene>
<evidence type="ECO:0000313" key="1">
    <source>
        <dbReference type="EMBL" id="AVQ31929.1"/>
    </source>
</evidence>
<dbReference type="RefSeq" id="WP_005948294.1">
    <property type="nucleotide sequence ID" value="NZ_CP028103.1"/>
</dbReference>
<organism evidence="1 2">
    <name type="scientific">Fusobacterium varium ATCC 27725</name>
    <dbReference type="NCBI Taxonomy" id="469618"/>
    <lineage>
        <taxon>Bacteria</taxon>
        <taxon>Fusobacteriati</taxon>
        <taxon>Fusobacteriota</taxon>
        <taxon>Fusobacteriia</taxon>
        <taxon>Fusobacteriales</taxon>
        <taxon>Fusobacteriaceae</taxon>
        <taxon>Fusobacterium</taxon>
    </lineage>
</organism>
<dbReference type="GeneID" id="77468744"/>
<dbReference type="Proteomes" id="UP000241238">
    <property type="component" value="Chromosome"/>
</dbReference>